<dbReference type="InterPro" id="IPR014837">
    <property type="entry name" value="EF-hand_Ca_insen"/>
</dbReference>
<dbReference type="Proteomes" id="UP000274131">
    <property type="component" value="Unassembled WGS sequence"/>
</dbReference>
<dbReference type="InterPro" id="IPR002048">
    <property type="entry name" value="EF_hand_dom"/>
</dbReference>
<evidence type="ECO:0000259" key="6">
    <source>
        <dbReference type="PROSITE" id="PS50021"/>
    </source>
</evidence>
<keyword evidence="3" id="KW-0677">Repeat</keyword>
<dbReference type="SMART" id="SM00033">
    <property type="entry name" value="CH"/>
    <property type="match status" value="2"/>
</dbReference>
<proteinExistence type="inferred from homology"/>
<dbReference type="GO" id="GO:0003779">
    <property type="term" value="F:actin binding"/>
    <property type="evidence" value="ECO:0007669"/>
    <property type="project" value="UniProtKB-KW"/>
</dbReference>
<dbReference type="SMART" id="SM00150">
    <property type="entry name" value="SPEC"/>
    <property type="match status" value="2"/>
</dbReference>
<accession>A0A0N4VEL8</accession>
<dbReference type="FunFam" id="1.10.238.10:FF:000004">
    <property type="entry name" value="Actinin alpha 1"/>
    <property type="match status" value="1"/>
</dbReference>
<reference evidence="8 9" key="2">
    <citation type="submission" date="2018-10" db="EMBL/GenBank/DDBJ databases">
        <authorList>
            <consortium name="Pathogen Informatics"/>
        </authorList>
    </citation>
    <scope>NUCLEOTIDE SEQUENCE [LARGE SCALE GENOMIC DNA]</scope>
</reference>
<dbReference type="SMART" id="SM01184">
    <property type="entry name" value="efhand_Ca_insen"/>
    <property type="match status" value="1"/>
</dbReference>
<comment type="similarity">
    <text evidence="1">Belongs to the alpha-actinin family.</text>
</comment>
<keyword evidence="9" id="KW-1185">Reference proteome</keyword>
<dbReference type="CDD" id="cd21216">
    <property type="entry name" value="CH_ACTN_rpt2"/>
    <property type="match status" value="1"/>
</dbReference>
<evidence type="ECO:0000256" key="3">
    <source>
        <dbReference type="ARBA" id="ARBA00022737"/>
    </source>
</evidence>
<feature type="domain" description="EF-hand" evidence="7">
    <location>
        <begin position="786"/>
        <end position="820"/>
    </location>
</feature>
<gene>
    <name evidence="8" type="ORF">EVEC_LOCUS8575</name>
</gene>
<dbReference type="GO" id="GO:0005509">
    <property type="term" value="F:calcium ion binding"/>
    <property type="evidence" value="ECO:0007669"/>
    <property type="project" value="InterPro"/>
</dbReference>
<dbReference type="SUPFAM" id="SSF46966">
    <property type="entry name" value="Spectrin repeat"/>
    <property type="match status" value="4"/>
</dbReference>
<dbReference type="Pfam" id="PF00435">
    <property type="entry name" value="Spectrin"/>
    <property type="match status" value="3"/>
</dbReference>
<dbReference type="FunFam" id="1.10.418.10:FF:000005">
    <property type="entry name" value="Actinin alpha 4"/>
    <property type="match status" value="1"/>
</dbReference>
<evidence type="ECO:0000256" key="2">
    <source>
        <dbReference type="ARBA" id="ARBA00022723"/>
    </source>
</evidence>
<dbReference type="PANTHER" id="PTHR11915">
    <property type="entry name" value="SPECTRIN/FILAMIN RELATED CYTOSKELETAL PROTEIN"/>
    <property type="match status" value="1"/>
</dbReference>
<protein>
    <submittedName>
        <fullName evidence="10">Alpha-actinin, sarcomeric</fullName>
    </submittedName>
</protein>
<name>A0A0N4VEL8_ENTVE</name>
<dbReference type="Pfam" id="PF08726">
    <property type="entry name" value="EFhand_Ca_insen"/>
    <property type="match status" value="1"/>
</dbReference>
<dbReference type="OrthoDB" id="10017054at2759"/>
<dbReference type="WBParaSite" id="EVEC_0000913401-mRNA-1">
    <property type="protein sequence ID" value="EVEC_0000913401-mRNA-1"/>
    <property type="gene ID" value="EVEC_0000913401"/>
</dbReference>
<evidence type="ECO:0000313" key="10">
    <source>
        <dbReference type="WBParaSite" id="EVEC_0000913401-mRNA-1"/>
    </source>
</evidence>
<dbReference type="EMBL" id="UXUI01009489">
    <property type="protein sequence ID" value="VDD93824.1"/>
    <property type="molecule type" value="Genomic_DNA"/>
</dbReference>
<sequence>MVDYYQQPPAANNQYQQGYDYTQQEEEWDREGLLDPAWEKQQKKTFTAWCNSHLRKAGTSIEVIEEDFRNGLKLMLLLEVISGEPLPRPDRGKMRFHKIANVNKALEYIESKGVKLVSIGAEEIVDGNVKMTLGLIWTIILRFAIQDINVGELSARDGLLLWCQRKTAPYDNVNVQNFHTSWKDGLAFCALIHRHRPELLDYFKLTKADPLHNLNLAFDIAEKHLDIPRMLDAEDLVYSQKPDEKSVMTYVSCFYHAFRGGHKVYNMVNNVPDEKAVMTYVSSYYHCFLGMHKAETAAHRICRVLKVNQDNEKMMEDYESLASDLLAWIRRWMPWLSSRSSDDNLQMVQKKLEDFRNYRRREKPPRIEEKGNLETLFNTLQTKLRLSNRPAFLPTEGHLIKDINAAWRGLEDSEKGFEDWLLSEMMRLERLEHLVEKFRRKCDMHEEWSHGKEDVLRSNDWRSSGLYKIKALRKRHEAFESDLGAHQDRVEQIAAIARELNNLKYPRIAEINSRCQTICDHWDRLGSLAQQRRKQLEDAERVAEKLDHLYLDFAKRAAPFNNWLDSTREDLADLVVVHEMKEIQDLVEAHNTFKTTIPDADAEFKSIASIEQEIIHLIEQHGFERELIKNPYTDLTGGDIHRKWVEVQQAVPKRDSQLQRELHRQQNNERLRQLFAEKANSVGPYLERQLEQVLAIGLGGRGSLEGAISQLKNIYQQAMTYKPNIDELEKINQEMQENFVFENRFTRYSMESLRVGWESLITSINRTINECENQILMRDSKGITEEQLNEYRASYNHFDKDRQGLDQEQLKSCLISIGYNIRPGKERFALRKEQFLSKTVDESNARGRKFQGDQDMARILSILDPNRIGRIPFDAFLDFMTRETGDADTAEQMVDSFRILAAGKPYITVEEIRRELPTDQAEYCIQRMNSYKAVNGPPGSFDYVTFSHSLYSH</sequence>
<dbReference type="InterPro" id="IPR001589">
    <property type="entry name" value="Actinin_actin-bd_CS"/>
</dbReference>
<evidence type="ECO:0000313" key="9">
    <source>
        <dbReference type="Proteomes" id="UP000274131"/>
    </source>
</evidence>
<dbReference type="Gene3D" id="1.10.418.10">
    <property type="entry name" value="Calponin-like domain"/>
    <property type="match status" value="2"/>
</dbReference>
<dbReference type="SUPFAM" id="SSF47473">
    <property type="entry name" value="EF-hand"/>
    <property type="match status" value="2"/>
</dbReference>
<dbReference type="InterPro" id="IPR011992">
    <property type="entry name" value="EF-hand-dom_pair"/>
</dbReference>
<dbReference type="FunFam" id="1.20.58.60:FF:000004">
    <property type="entry name" value="Actinin alpha 1"/>
    <property type="match status" value="1"/>
</dbReference>
<keyword evidence="4" id="KW-0106">Calcium</keyword>
<dbReference type="Gene3D" id="1.20.58.60">
    <property type="match status" value="4"/>
</dbReference>
<dbReference type="InterPro" id="IPR001715">
    <property type="entry name" value="CH_dom"/>
</dbReference>
<dbReference type="InterPro" id="IPR018159">
    <property type="entry name" value="Spectrin/alpha-actinin"/>
</dbReference>
<keyword evidence="2" id="KW-0479">Metal-binding</keyword>
<evidence type="ECO:0000313" key="8">
    <source>
        <dbReference type="EMBL" id="VDD93824.1"/>
    </source>
</evidence>
<dbReference type="FunFam" id="1.20.58.60:FF:000005">
    <property type="entry name" value="Actinin alpha 1"/>
    <property type="match status" value="1"/>
</dbReference>
<dbReference type="PROSITE" id="PS00019">
    <property type="entry name" value="ACTININ_1"/>
    <property type="match status" value="1"/>
</dbReference>
<feature type="domain" description="Calponin-homology (CH)" evidence="6">
    <location>
        <begin position="153"/>
        <end position="259"/>
    </location>
</feature>
<evidence type="ECO:0000256" key="1">
    <source>
        <dbReference type="ARBA" id="ARBA00010255"/>
    </source>
</evidence>
<dbReference type="PROSITE" id="PS50021">
    <property type="entry name" value="CH"/>
    <property type="match status" value="2"/>
</dbReference>
<organism evidence="10">
    <name type="scientific">Enterobius vermicularis</name>
    <name type="common">Human pinworm</name>
    <dbReference type="NCBI Taxonomy" id="51028"/>
    <lineage>
        <taxon>Eukaryota</taxon>
        <taxon>Metazoa</taxon>
        <taxon>Ecdysozoa</taxon>
        <taxon>Nematoda</taxon>
        <taxon>Chromadorea</taxon>
        <taxon>Rhabditida</taxon>
        <taxon>Spirurina</taxon>
        <taxon>Oxyuridomorpha</taxon>
        <taxon>Oxyuroidea</taxon>
        <taxon>Oxyuridae</taxon>
        <taxon>Enterobius</taxon>
    </lineage>
</organism>
<dbReference type="InterPro" id="IPR036872">
    <property type="entry name" value="CH_dom_sf"/>
</dbReference>
<dbReference type="CDD" id="cd21214">
    <property type="entry name" value="CH_ACTN_rpt1"/>
    <property type="match status" value="1"/>
</dbReference>
<dbReference type="Pfam" id="PF00307">
    <property type="entry name" value="CH"/>
    <property type="match status" value="2"/>
</dbReference>
<evidence type="ECO:0000256" key="5">
    <source>
        <dbReference type="ARBA" id="ARBA00023203"/>
    </source>
</evidence>
<reference evidence="10" key="1">
    <citation type="submission" date="2017-02" db="UniProtKB">
        <authorList>
            <consortium name="WormBaseParasite"/>
        </authorList>
    </citation>
    <scope>IDENTIFICATION</scope>
</reference>
<evidence type="ECO:0000259" key="7">
    <source>
        <dbReference type="PROSITE" id="PS50222"/>
    </source>
</evidence>
<evidence type="ECO:0000256" key="4">
    <source>
        <dbReference type="ARBA" id="ARBA00022837"/>
    </source>
</evidence>
<keyword evidence="5" id="KW-0009">Actin-binding</keyword>
<dbReference type="STRING" id="51028.A0A0N4VEL8"/>
<dbReference type="PROSITE" id="PS50222">
    <property type="entry name" value="EF_HAND_2"/>
    <property type="match status" value="1"/>
</dbReference>
<dbReference type="Gene3D" id="1.10.238.10">
    <property type="entry name" value="EF-hand"/>
    <property type="match status" value="2"/>
</dbReference>
<dbReference type="CDD" id="cd00176">
    <property type="entry name" value="SPEC"/>
    <property type="match status" value="2"/>
</dbReference>
<dbReference type="PROSITE" id="PS00020">
    <property type="entry name" value="ACTININ_2"/>
    <property type="match status" value="1"/>
</dbReference>
<feature type="domain" description="Calponin-homology (CH)" evidence="6">
    <location>
        <begin position="40"/>
        <end position="144"/>
    </location>
</feature>
<dbReference type="AlphaFoldDB" id="A0A0N4VEL8"/>
<dbReference type="InterPro" id="IPR002017">
    <property type="entry name" value="Spectrin_repeat"/>
</dbReference>
<dbReference type="FunFam" id="1.10.418.10:FF:000001">
    <property type="entry name" value="Actinin alpha 1"/>
    <property type="match status" value="1"/>
</dbReference>
<dbReference type="SUPFAM" id="SSF47576">
    <property type="entry name" value="Calponin-homology domain, CH-domain"/>
    <property type="match status" value="1"/>
</dbReference>